<dbReference type="Pfam" id="PF02100">
    <property type="entry name" value="ODC_AZ"/>
    <property type="match status" value="1"/>
</dbReference>
<evidence type="ECO:0000256" key="3">
    <source>
        <dbReference type="ARBA" id="ARBA00011486"/>
    </source>
</evidence>
<dbReference type="PANTHER" id="PTHR10279">
    <property type="entry name" value="ORNITHINE DECARBOXYLASE ANTIZYME"/>
    <property type="match status" value="1"/>
</dbReference>
<sequence length="288" mass="31609">MTSAEMPAPQRPGRRLSVRETAPQIAASGIPAIPRMHTQNRFVASHLHALPLSPPPSPPPLLRTATTPDDDSTLPKNFEAPSSENCFTTSRRERNSYAESSVAGLLYHTARFDLPGTPEMSPANGDIHHHPLATAEAFMRRIFPYWNEPNTRALKVEDAGLELLCPGWTGAVVQKHDTATSITTGLAPNEKANELGFEPDLRSLYVHMPQSCLRSHLRDYMLKILDMASDEVHVGRVVFCLERSLPDLHSLVLGFCYVGGHVASMAGQTDDWLALQPLPSLMLVAVPL</sequence>
<feature type="region of interest" description="Disordered" evidence="6">
    <location>
        <begin position="1"/>
        <end position="20"/>
    </location>
</feature>
<dbReference type="PANTHER" id="PTHR10279:SF10">
    <property type="entry name" value="ORNITHINE DECARBOXYLASE ANTIZYME"/>
    <property type="match status" value="1"/>
</dbReference>
<dbReference type="Proteomes" id="UP000232875">
    <property type="component" value="Unassembled WGS sequence"/>
</dbReference>
<dbReference type="GO" id="GO:0075523">
    <property type="term" value="P:viral translational frameshifting"/>
    <property type="evidence" value="ECO:0007669"/>
    <property type="project" value="UniProtKB-KW"/>
</dbReference>
<proteinExistence type="inferred from homology"/>
<dbReference type="Gene3D" id="3.40.630.60">
    <property type="match status" value="1"/>
</dbReference>
<dbReference type="GO" id="GO:0005634">
    <property type="term" value="C:nucleus"/>
    <property type="evidence" value="ECO:0007669"/>
    <property type="project" value="TreeGrafter"/>
</dbReference>
<feature type="compositionally biased region" description="Pro residues" evidence="6">
    <location>
        <begin position="52"/>
        <end position="61"/>
    </location>
</feature>
<dbReference type="GO" id="GO:0005737">
    <property type="term" value="C:cytoplasm"/>
    <property type="evidence" value="ECO:0007669"/>
    <property type="project" value="TreeGrafter"/>
</dbReference>
<evidence type="ECO:0000256" key="1">
    <source>
        <dbReference type="ARBA" id="ARBA00002307"/>
    </source>
</evidence>
<name>A0A2N1JAC8_9BASI</name>
<dbReference type="EMBL" id="KZ454991">
    <property type="protein sequence ID" value="PKI83509.1"/>
    <property type="molecule type" value="Genomic_DNA"/>
</dbReference>
<keyword evidence="8" id="KW-1185">Reference proteome</keyword>
<dbReference type="GO" id="GO:0008073">
    <property type="term" value="F:ornithine decarboxylase inhibitor activity"/>
    <property type="evidence" value="ECO:0007669"/>
    <property type="project" value="InterPro"/>
</dbReference>
<accession>A0A2N1JAC8</accession>
<evidence type="ECO:0000313" key="7">
    <source>
        <dbReference type="EMBL" id="PKI83509.1"/>
    </source>
</evidence>
<comment type="similarity">
    <text evidence="2">Belongs to the ODC antizyme family.</text>
</comment>
<dbReference type="OrthoDB" id="5959761at2759"/>
<organism evidence="7 8">
    <name type="scientific">Malassezia vespertilionis</name>
    <dbReference type="NCBI Taxonomy" id="2020962"/>
    <lineage>
        <taxon>Eukaryota</taxon>
        <taxon>Fungi</taxon>
        <taxon>Dikarya</taxon>
        <taxon>Basidiomycota</taxon>
        <taxon>Ustilaginomycotina</taxon>
        <taxon>Malasseziomycetes</taxon>
        <taxon>Malasseziales</taxon>
        <taxon>Malasseziaceae</taxon>
        <taxon>Malassezia</taxon>
    </lineage>
</organism>
<keyword evidence="5" id="KW-0688">Ribosomal frameshifting</keyword>
<evidence type="ECO:0000256" key="6">
    <source>
        <dbReference type="SAM" id="MobiDB-lite"/>
    </source>
</evidence>
<dbReference type="GO" id="GO:0045732">
    <property type="term" value="P:positive regulation of protein catabolic process"/>
    <property type="evidence" value="ECO:0007669"/>
    <property type="project" value="TreeGrafter"/>
</dbReference>
<dbReference type="InterPro" id="IPR038581">
    <property type="entry name" value="ODC_AZ_sf"/>
</dbReference>
<dbReference type="InterPro" id="IPR002993">
    <property type="entry name" value="ODC_AZ"/>
</dbReference>
<evidence type="ECO:0000256" key="5">
    <source>
        <dbReference type="ARBA" id="ARBA00022758"/>
    </source>
</evidence>
<comment type="subunit">
    <text evidence="3">Interacts with ODC and thereby sterically blocks ODC homodimerization.</text>
</comment>
<protein>
    <recommendedName>
        <fullName evidence="4">Ornithine decarboxylase antizyme</fullName>
    </recommendedName>
</protein>
<dbReference type="AlphaFoldDB" id="A0A2N1JAC8"/>
<gene>
    <name evidence="7" type="ORF">MVES_002496</name>
</gene>
<reference evidence="7 8" key="1">
    <citation type="submission" date="2017-10" db="EMBL/GenBank/DDBJ databases">
        <title>A novel species of cold-tolerant Malassezia isolated from bats.</title>
        <authorList>
            <person name="Lorch J.M."/>
            <person name="Palmer J.M."/>
            <person name="Vanderwolf K.J."/>
            <person name="Schmidt K.Z."/>
            <person name="Verant M.L."/>
            <person name="Weller T.J."/>
            <person name="Blehert D.S."/>
        </authorList>
    </citation>
    <scope>NUCLEOTIDE SEQUENCE [LARGE SCALE GENOMIC DNA]</scope>
    <source>
        <strain evidence="7 8">NWHC:44797-103</strain>
    </source>
</reference>
<dbReference type="STRING" id="2020962.A0A2N1JAC8"/>
<comment type="function">
    <text evidence="1">Ornithine decarboxylase (ODC) antizyme protein that negatively regulates ODC activity and intracellular polyamine biosynthesis in response to increased intracellular polyamine levels. Binds to ODC monomers, inhibiting the assembly of the functional ODC homodimer, and targets the monomers for ubiquitin-independent proteolytic destruction by the 26S proteasome.</text>
</comment>
<dbReference type="InterPro" id="IPR016181">
    <property type="entry name" value="Acyl_CoA_acyltransferase"/>
</dbReference>
<evidence type="ECO:0000313" key="8">
    <source>
        <dbReference type="Proteomes" id="UP000232875"/>
    </source>
</evidence>
<evidence type="ECO:0000256" key="2">
    <source>
        <dbReference type="ARBA" id="ARBA00008796"/>
    </source>
</evidence>
<dbReference type="SUPFAM" id="SSF55729">
    <property type="entry name" value="Acyl-CoA N-acyltransferases (Nat)"/>
    <property type="match status" value="1"/>
</dbReference>
<feature type="region of interest" description="Disordered" evidence="6">
    <location>
        <begin position="48"/>
        <end position="82"/>
    </location>
</feature>
<evidence type="ECO:0000256" key="4">
    <source>
        <dbReference type="ARBA" id="ARBA00017712"/>
    </source>
</evidence>